<dbReference type="Proteomes" id="UP000594454">
    <property type="component" value="Chromosome 3"/>
</dbReference>
<reference evidence="1 2" key="1">
    <citation type="submission" date="2020-11" db="EMBL/GenBank/DDBJ databases">
        <authorList>
            <person name="Wallbank WR R."/>
            <person name="Pardo Diaz C."/>
            <person name="Kozak K."/>
            <person name="Martin S."/>
            <person name="Jiggins C."/>
            <person name="Moest M."/>
            <person name="Warren A I."/>
            <person name="Generalovic N T."/>
            <person name="Byers J.R.P. K."/>
            <person name="Montejo-Kovacevich G."/>
            <person name="Yen C E."/>
        </authorList>
    </citation>
    <scope>NUCLEOTIDE SEQUENCE [LARGE SCALE GENOMIC DNA]</scope>
</reference>
<evidence type="ECO:0000313" key="1">
    <source>
        <dbReference type="EMBL" id="CAD7086229.1"/>
    </source>
</evidence>
<sequence>MSQPMPPPDIDGLNSHDEYNLNIIGLRYNESAPKSNPYIEYDFYPFDNVSPAETQFYKFCVDLENARKLIREELVVSHWHMHSQKEGHFLLGYTLYDRILIVLGRRLVYWYLESNLPFPTLKYGIIRRSYWFCNITIELVEFFLSKIVEGIEDFSWLYGYG</sequence>
<dbReference type="EMBL" id="LR899011">
    <property type="protein sequence ID" value="CAD7086229.1"/>
    <property type="molecule type" value="Genomic_DNA"/>
</dbReference>
<dbReference type="InParanoid" id="A0A7R8USI3"/>
<dbReference type="AlphaFoldDB" id="A0A7R8USI3"/>
<accession>A0A7R8USI3</accession>
<organism evidence="1 2">
    <name type="scientific">Hermetia illucens</name>
    <name type="common">Black soldier fly</name>
    <dbReference type="NCBI Taxonomy" id="343691"/>
    <lineage>
        <taxon>Eukaryota</taxon>
        <taxon>Metazoa</taxon>
        <taxon>Ecdysozoa</taxon>
        <taxon>Arthropoda</taxon>
        <taxon>Hexapoda</taxon>
        <taxon>Insecta</taxon>
        <taxon>Pterygota</taxon>
        <taxon>Neoptera</taxon>
        <taxon>Endopterygota</taxon>
        <taxon>Diptera</taxon>
        <taxon>Brachycera</taxon>
        <taxon>Stratiomyomorpha</taxon>
        <taxon>Stratiomyidae</taxon>
        <taxon>Hermetiinae</taxon>
        <taxon>Hermetia</taxon>
    </lineage>
</organism>
<evidence type="ECO:0000313" key="2">
    <source>
        <dbReference type="Proteomes" id="UP000594454"/>
    </source>
</evidence>
<proteinExistence type="predicted"/>
<gene>
    <name evidence="1" type="ORF">HERILL_LOCUS9018</name>
</gene>
<keyword evidence="2" id="KW-1185">Reference proteome</keyword>
<protein>
    <submittedName>
        <fullName evidence="1">Uncharacterized protein</fullName>
    </submittedName>
</protein>
<name>A0A7R8USI3_HERIL</name>